<comment type="similarity">
    <text evidence="1">In the C-terminal section; belongs to the class-I pyridoxal-phosphate-dependent aminotransferase family.</text>
</comment>
<dbReference type="InterPro" id="IPR036390">
    <property type="entry name" value="WH_DNA-bd_sf"/>
</dbReference>
<evidence type="ECO:0000256" key="2">
    <source>
        <dbReference type="ARBA" id="ARBA00022898"/>
    </source>
</evidence>
<dbReference type="GO" id="GO:0008483">
    <property type="term" value="F:transaminase activity"/>
    <property type="evidence" value="ECO:0007669"/>
    <property type="project" value="UniProtKB-KW"/>
</dbReference>
<dbReference type="Gene3D" id="3.40.640.10">
    <property type="entry name" value="Type I PLP-dependent aspartate aminotransferase-like (Major domain)"/>
    <property type="match status" value="1"/>
</dbReference>
<dbReference type="InterPro" id="IPR004839">
    <property type="entry name" value="Aminotransferase_I/II_large"/>
</dbReference>
<keyword evidence="5" id="KW-0804">Transcription</keyword>
<evidence type="ECO:0000313" key="7">
    <source>
        <dbReference type="EMBL" id="USV02796.1"/>
    </source>
</evidence>
<dbReference type="InterPro" id="IPR036388">
    <property type="entry name" value="WH-like_DNA-bd_sf"/>
</dbReference>
<gene>
    <name evidence="7" type="ORF">KFQ06_09950</name>
</gene>
<dbReference type="EMBL" id="CP074347">
    <property type="protein sequence ID" value="USV02796.1"/>
    <property type="molecule type" value="Genomic_DNA"/>
</dbReference>
<dbReference type="Gene3D" id="1.10.10.10">
    <property type="entry name" value="Winged helix-like DNA-binding domain superfamily/Winged helix DNA-binding domain"/>
    <property type="match status" value="1"/>
</dbReference>
<evidence type="ECO:0000259" key="6">
    <source>
        <dbReference type="PROSITE" id="PS50949"/>
    </source>
</evidence>
<keyword evidence="2" id="KW-0663">Pyridoxal phosphate</keyword>
<dbReference type="PRINTS" id="PR00035">
    <property type="entry name" value="HTHGNTR"/>
</dbReference>
<sequence>MNNSKPADAEQAIQREFTAHVQRGMTLKGALHQALRQLVAAGALPCLARLPPSRGLALRLGVSRDTVEQTYARLEAEGYIARAVGRGSFICYQPNPLIGRELLAAGGATEALLTERELSEHGRALLTVSHAPHIDRSLSLTPSLPDLRVFPIDSWLQLEKQAVRQHGERGLGYVAAQGLPELRSEIAGYLQRERGVKATAEQVIVVTSSQQALSLCTQVLFNPGETVFVEEPGYQGAKKLVQSAGVIARPIAVDSAGLEVERLINAPGGGRGVYITPSHHYPLGHSLSLERRLRLLDWAQRERAWIIEDDYDAEFNYDRQTKAALQGLDNGRRTLYIGTFSKTLFPGLRLGFMIAPPPLIKPLVAAKQFQDGYTSALAQMTLFSFLHGGFYAEHLRNMRALYQARLAILHAAVHQHLGEWTQPALPQGGLQLVCPLADAATERRLVQAAAAQQIKVYGLADFYTDLPQQGALVLGFSAYTPDEIVQFVSKLARIFSALPAG</sequence>
<dbReference type="InterPro" id="IPR015421">
    <property type="entry name" value="PyrdxlP-dep_Trfase_major"/>
</dbReference>
<reference evidence="7" key="1">
    <citation type="journal article" date="2022" name="BMC Genomics">
        <title>Genome sequence of the entomopathogenic Serratia entomophila isolate 626 and characterisation of the species specific itaconate degradation pathway.</title>
        <authorList>
            <person name="Vaughan A.L."/>
            <person name="Altermann E."/>
            <person name="Glare T.R."/>
            <person name="Hurst M.R.H."/>
        </authorList>
    </citation>
    <scope>NUCLEOTIDE SEQUENCE</scope>
    <source>
        <strain evidence="7">626</strain>
    </source>
</reference>
<organism evidence="7 8">
    <name type="scientific">Serratia entomophila</name>
    <dbReference type="NCBI Taxonomy" id="42906"/>
    <lineage>
        <taxon>Bacteria</taxon>
        <taxon>Pseudomonadati</taxon>
        <taxon>Pseudomonadota</taxon>
        <taxon>Gammaproteobacteria</taxon>
        <taxon>Enterobacterales</taxon>
        <taxon>Yersiniaceae</taxon>
        <taxon>Serratia</taxon>
    </lineage>
</organism>
<dbReference type="RefSeq" id="WP_252961785.1">
    <property type="nucleotide sequence ID" value="NZ_CAMIPH010000010.1"/>
</dbReference>
<dbReference type="PANTHER" id="PTHR46577:SF1">
    <property type="entry name" value="HTH-TYPE TRANSCRIPTIONAL REGULATORY PROTEIN GABR"/>
    <property type="match status" value="1"/>
</dbReference>
<evidence type="ECO:0000313" key="8">
    <source>
        <dbReference type="Proteomes" id="UP001056873"/>
    </source>
</evidence>
<keyword evidence="3" id="KW-0805">Transcription regulation</keyword>
<keyword evidence="8" id="KW-1185">Reference proteome</keyword>
<keyword evidence="4" id="KW-0238">DNA-binding</keyword>
<dbReference type="Pfam" id="PF00392">
    <property type="entry name" value="GntR"/>
    <property type="match status" value="1"/>
</dbReference>
<dbReference type="PROSITE" id="PS50949">
    <property type="entry name" value="HTH_GNTR"/>
    <property type="match status" value="1"/>
</dbReference>
<evidence type="ECO:0000256" key="3">
    <source>
        <dbReference type="ARBA" id="ARBA00023015"/>
    </source>
</evidence>
<proteinExistence type="inferred from homology"/>
<dbReference type="SMART" id="SM00345">
    <property type="entry name" value="HTH_GNTR"/>
    <property type="match status" value="1"/>
</dbReference>
<dbReference type="InterPro" id="IPR051446">
    <property type="entry name" value="HTH_trans_reg/aminotransferase"/>
</dbReference>
<keyword evidence="7" id="KW-0032">Aminotransferase</keyword>
<accession>A0ABY5CZB6</accession>
<dbReference type="CDD" id="cd00609">
    <property type="entry name" value="AAT_like"/>
    <property type="match status" value="1"/>
</dbReference>
<dbReference type="InterPro" id="IPR000524">
    <property type="entry name" value="Tscrpt_reg_HTH_GntR"/>
</dbReference>
<dbReference type="Proteomes" id="UP001056873">
    <property type="component" value="Chromosome"/>
</dbReference>
<dbReference type="PANTHER" id="PTHR46577">
    <property type="entry name" value="HTH-TYPE TRANSCRIPTIONAL REGULATORY PROTEIN GABR"/>
    <property type="match status" value="1"/>
</dbReference>
<name>A0ABY5CZB6_9GAMM</name>
<keyword evidence="7" id="KW-0808">Transferase</keyword>
<dbReference type="Pfam" id="PF00155">
    <property type="entry name" value="Aminotran_1_2"/>
    <property type="match status" value="1"/>
</dbReference>
<dbReference type="SUPFAM" id="SSF46785">
    <property type="entry name" value="Winged helix' DNA-binding domain"/>
    <property type="match status" value="1"/>
</dbReference>
<feature type="domain" description="HTH gntR-type" evidence="6">
    <location>
        <begin position="25"/>
        <end position="93"/>
    </location>
</feature>
<evidence type="ECO:0000256" key="1">
    <source>
        <dbReference type="ARBA" id="ARBA00005384"/>
    </source>
</evidence>
<protein>
    <submittedName>
        <fullName evidence="7">PLP-dependent aminotransferase family protein</fullName>
    </submittedName>
</protein>
<dbReference type="SUPFAM" id="SSF53383">
    <property type="entry name" value="PLP-dependent transferases"/>
    <property type="match status" value="1"/>
</dbReference>
<dbReference type="CDD" id="cd07377">
    <property type="entry name" value="WHTH_GntR"/>
    <property type="match status" value="1"/>
</dbReference>
<evidence type="ECO:0000256" key="4">
    <source>
        <dbReference type="ARBA" id="ARBA00023125"/>
    </source>
</evidence>
<evidence type="ECO:0000256" key="5">
    <source>
        <dbReference type="ARBA" id="ARBA00023163"/>
    </source>
</evidence>
<dbReference type="InterPro" id="IPR015424">
    <property type="entry name" value="PyrdxlP-dep_Trfase"/>
</dbReference>